<evidence type="ECO:0000313" key="1">
    <source>
        <dbReference type="EMBL" id="GBM82061.1"/>
    </source>
</evidence>
<dbReference type="AlphaFoldDB" id="A0A4Y2IVY1"/>
<accession>A0A4Y2IVY1</accession>
<organism evidence="1 2">
    <name type="scientific">Araneus ventricosus</name>
    <name type="common">Orbweaver spider</name>
    <name type="synonym">Epeira ventricosa</name>
    <dbReference type="NCBI Taxonomy" id="182803"/>
    <lineage>
        <taxon>Eukaryota</taxon>
        <taxon>Metazoa</taxon>
        <taxon>Ecdysozoa</taxon>
        <taxon>Arthropoda</taxon>
        <taxon>Chelicerata</taxon>
        <taxon>Arachnida</taxon>
        <taxon>Araneae</taxon>
        <taxon>Araneomorphae</taxon>
        <taxon>Entelegynae</taxon>
        <taxon>Araneoidea</taxon>
        <taxon>Araneidae</taxon>
        <taxon>Araneus</taxon>
    </lineage>
</organism>
<evidence type="ECO:0000313" key="2">
    <source>
        <dbReference type="Proteomes" id="UP000499080"/>
    </source>
</evidence>
<protein>
    <submittedName>
        <fullName evidence="1">Uncharacterized protein</fullName>
    </submittedName>
</protein>
<gene>
    <name evidence="1" type="ORF">AVEN_224079_1</name>
</gene>
<dbReference type="EMBL" id="BGPR01002986">
    <property type="protein sequence ID" value="GBM82061.1"/>
    <property type="molecule type" value="Genomic_DNA"/>
</dbReference>
<dbReference type="Proteomes" id="UP000499080">
    <property type="component" value="Unassembled WGS sequence"/>
</dbReference>
<sequence length="195" mass="21982">MESSSTFKRISSANREIEKIPASLRSHISSPKSPSNRKQAALASVPGVELHFWSSQQFRVVFCGKNANFCDPITCIFTFLYTRNTRKQAILARILSGDMKSLVLFAVAFLFGSVHCDQECFGAAVKECMMDPVPSERMRLCDEAKYQIECLSRMLSKCSFQIWITSVELKSGINLICIDSIKECKKLHCLTNEFS</sequence>
<name>A0A4Y2IVY1_ARAVE</name>
<keyword evidence="2" id="KW-1185">Reference proteome</keyword>
<reference evidence="1 2" key="1">
    <citation type="journal article" date="2019" name="Sci. Rep.">
        <title>Orb-weaving spider Araneus ventricosus genome elucidates the spidroin gene catalogue.</title>
        <authorList>
            <person name="Kono N."/>
            <person name="Nakamura H."/>
            <person name="Ohtoshi R."/>
            <person name="Moran D.A.P."/>
            <person name="Shinohara A."/>
            <person name="Yoshida Y."/>
            <person name="Fujiwara M."/>
            <person name="Mori M."/>
            <person name="Tomita M."/>
            <person name="Arakawa K."/>
        </authorList>
    </citation>
    <scope>NUCLEOTIDE SEQUENCE [LARGE SCALE GENOMIC DNA]</scope>
</reference>
<comment type="caution">
    <text evidence="1">The sequence shown here is derived from an EMBL/GenBank/DDBJ whole genome shotgun (WGS) entry which is preliminary data.</text>
</comment>
<proteinExistence type="predicted"/>